<dbReference type="EMBL" id="CAMAPC010000023">
    <property type="protein sequence ID" value="CAH9066006.1"/>
    <property type="molecule type" value="Genomic_DNA"/>
</dbReference>
<dbReference type="RefSeq" id="WP_261627047.1">
    <property type="nucleotide sequence ID" value="NZ_CAMAPC010000023.1"/>
</dbReference>
<accession>A0A9W4R3Y3</accession>
<dbReference type="Pfam" id="PF14352">
    <property type="entry name" value="DUF4402"/>
    <property type="match status" value="1"/>
</dbReference>
<comment type="caution">
    <text evidence="1">The sequence shown here is derived from an EMBL/GenBank/DDBJ whole genome shotgun (WGS) entry which is preliminary data.</text>
</comment>
<keyword evidence="2" id="KW-1185">Reference proteome</keyword>
<evidence type="ECO:0000313" key="1">
    <source>
        <dbReference type="EMBL" id="CAH9066006.1"/>
    </source>
</evidence>
<dbReference type="AlphaFoldDB" id="A0A9W4R3Y3"/>
<sequence>MFKWQLSGLLFGSISTFAQVIEPLDFGTLVIVQNNQESSISVFHDGRVVTSGLYTHTRGHPALLIVDSLQPNSRVYISDNVSQARLNNNLDNQHFIVEKLLYRQSQITDQHGELELSIGAMLKTSANGRPYYDGQYSCVLEISVDY</sequence>
<proteinExistence type="predicted"/>
<protein>
    <recommendedName>
        <fullName evidence="3">DUF4402 domain-containing protein</fullName>
    </recommendedName>
</protein>
<name>A0A9W4R3Y3_9GAMM</name>
<gene>
    <name evidence="1" type="ORF">PSECIP111854_03797</name>
</gene>
<dbReference type="InterPro" id="IPR025514">
    <property type="entry name" value="DUF4402"/>
</dbReference>
<evidence type="ECO:0008006" key="3">
    <source>
        <dbReference type="Google" id="ProtNLM"/>
    </source>
</evidence>
<organism evidence="1 2">
    <name type="scientific">Pseudoalteromonas holothuriae</name>
    <dbReference type="NCBI Taxonomy" id="2963714"/>
    <lineage>
        <taxon>Bacteria</taxon>
        <taxon>Pseudomonadati</taxon>
        <taxon>Pseudomonadota</taxon>
        <taxon>Gammaproteobacteria</taxon>
        <taxon>Alteromonadales</taxon>
        <taxon>Pseudoalteromonadaceae</taxon>
        <taxon>Pseudoalteromonas</taxon>
    </lineage>
</organism>
<evidence type="ECO:0000313" key="2">
    <source>
        <dbReference type="Proteomes" id="UP001152467"/>
    </source>
</evidence>
<reference evidence="1" key="1">
    <citation type="submission" date="2022-07" db="EMBL/GenBank/DDBJ databases">
        <authorList>
            <person name="Criscuolo A."/>
        </authorList>
    </citation>
    <scope>NUCLEOTIDE SEQUENCE</scope>
    <source>
        <strain evidence="1">CIP111854</strain>
    </source>
</reference>
<dbReference type="Proteomes" id="UP001152467">
    <property type="component" value="Unassembled WGS sequence"/>
</dbReference>